<gene>
    <name evidence="1" type="ORF">DERYTH_LOCUS17974</name>
</gene>
<organism evidence="1 2">
    <name type="scientific">Dentiscutata erythropus</name>
    <dbReference type="NCBI Taxonomy" id="1348616"/>
    <lineage>
        <taxon>Eukaryota</taxon>
        <taxon>Fungi</taxon>
        <taxon>Fungi incertae sedis</taxon>
        <taxon>Mucoromycota</taxon>
        <taxon>Glomeromycotina</taxon>
        <taxon>Glomeromycetes</taxon>
        <taxon>Diversisporales</taxon>
        <taxon>Gigasporaceae</taxon>
        <taxon>Dentiscutata</taxon>
    </lineage>
</organism>
<evidence type="ECO:0000313" key="1">
    <source>
        <dbReference type="EMBL" id="CAG8762804.1"/>
    </source>
</evidence>
<proteinExistence type="predicted"/>
<dbReference type="EMBL" id="CAJVPY010017623">
    <property type="protein sequence ID" value="CAG8762804.1"/>
    <property type="molecule type" value="Genomic_DNA"/>
</dbReference>
<accession>A0A9N9J2M0</accession>
<comment type="caution">
    <text evidence="1">The sequence shown here is derived from an EMBL/GenBank/DDBJ whole genome shotgun (WGS) entry which is preliminary data.</text>
</comment>
<feature type="non-terminal residue" evidence="1">
    <location>
        <position position="1"/>
    </location>
</feature>
<protein>
    <submittedName>
        <fullName evidence="1">5262_t:CDS:1</fullName>
    </submittedName>
</protein>
<dbReference type="SUPFAM" id="SSF81901">
    <property type="entry name" value="HCP-like"/>
    <property type="match status" value="1"/>
</dbReference>
<reference evidence="1" key="1">
    <citation type="submission" date="2021-06" db="EMBL/GenBank/DDBJ databases">
        <authorList>
            <person name="Kallberg Y."/>
            <person name="Tangrot J."/>
            <person name="Rosling A."/>
        </authorList>
    </citation>
    <scope>NUCLEOTIDE SEQUENCE</scope>
    <source>
        <strain evidence="1">MA453B</strain>
    </source>
</reference>
<dbReference type="Proteomes" id="UP000789405">
    <property type="component" value="Unassembled WGS sequence"/>
</dbReference>
<dbReference type="InterPro" id="IPR011990">
    <property type="entry name" value="TPR-like_helical_dom_sf"/>
</dbReference>
<name>A0A9N9J2M0_9GLOM</name>
<keyword evidence="2" id="KW-1185">Reference proteome</keyword>
<dbReference type="Gene3D" id="1.25.40.10">
    <property type="entry name" value="Tetratricopeptide repeat domain"/>
    <property type="match status" value="1"/>
</dbReference>
<evidence type="ECO:0000313" key="2">
    <source>
        <dbReference type="Proteomes" id="UP000789405"/>
    </source>
</evidence>
<sequence>QLKITSLKNGKSANDNLIWLHLKMSQNTFVFVEYFVCGKLVENNTDDFGLFLDAANGNDIIAIYFVGRCYVFAEWKLGEYSKAFKLFRSAADKEKATENMSEGFKYLKQAAEMGEHNLTYELARCYADEHQETCTKLQNDIKKLLKVDWISVAIVDKSLLESREGYLSQNAEC</sequence>
<dbReference type="OrthoDB" id="2384430at2759"/>
<dbReference type="AlphaFoldDB" id="A0A9N9J2M0"/>